<name>A0A8S5VEQ2_9CAUD</name>
<proteinExistence type="predicted"/>
<sequence length="103" mass="11837">MELTPHQRACRTAALTLYESRPFFRTPRPPKPGEYAAIACAFHEHALANLFKVPKQLHWKYCAAIAAVADWLAGLEENWDRLVEDEDHCWSRVAQGTMVRLNM</sequence>
<evidence type="ECO:0000313" key="1">
    <source>
        <dbReference type="EMBL" id="DAG05196.1"/>
    </source>
</evidence>
<organism evidence="1">
    <name type="scientific">Siphoviridae sp. ctSXZ3</name>
    <dbReference type="NCBI Taxonomy" id="2825510"/>
    <lineage>
        <taxon>Viruses</taxon>
        <taxon>Duplodnaviria</taxon>
        <taxon>Heunggongvirae</taxon>
        <taxon>Uroviricota</taxon>
        <taxon>Caudoviricetes</taxon>
    </lineage>
</organism>
<reference evidence="1" key="1">
    <citation type="journal article" date="2021" name="Proc. Natl. Acad. Sci. U.S.A.">
        <title>A Catalog of Tens of Thousands of Viruses from Human Metagenomes Reveals Hidden Associations with Chronic Diseases.</title>
        <authorList>
            <person name="Tisza M.J."/>
            <person name="Buck C.B."/>
        </authorList>
    </citation>
    <scope>NUCLEOTIDE SEQUENCE</scope>
    <source>
        <strain evidence="1">CtSXZ3</strain>
    </source>
</reference>
<protein>
    <submittedName>
        <fullName evidence="1">Uncharacterized protein</fullName>
    </submittedName>
</protein>
<accession>A0A8S5VEQ2</accession>
<dbReference type="EMBL" id="BK016252">
    <property type="protein sequence ID" value="DAG05196.1"/>
    <property type="molecule type" value="Genomic_DNA"/>
</dbReference>